<dbReference type="EMBL" id="CP020867">
    <property type="protein sequence ID" value="ARJ55822.1"/>
    <property type="molecule type" value="Genomic_DNA"/>
</dbReference>
<keyword evidence="1" id="KW-0812">Transmembrane</keyword>
<protein>
    <recommendedName>
        <fullName evidence="4">Tetratricopeptide repeat-like domain-containing protein</fullName>
    </recommendedName>
</protein>
<evidence type="ECO:0000256" key="1">
    <source>
        <dbReference type="SAM" id="Phobius"/>
    </source>
</evidence>
<name>A0A1W6BUQ7_9BACT</name>
<reference evidence="2 3" key="1">
    <citation type="submission" date="2017-04" db="EMBL/GenBank/DDBJ databases">
        <title>Complete genome sequence of the Campylobacter cuniculorum type strain LMG24588.</title>
        <authorList>
            <person name="Miller W.G."/>
            <person name="Yee E."/>
            <person name="Revez J."/>
            <person name="Bono J.L."/>
            <person name="Rossi M."/>
        </authorList>
    </citation>
    <scope>NUCLEOTIDE SEQUENCE [LARGE SCALE GENOMIC DNA]</scope>
    <source>
        <strain evidence="2 3">LMG 24588</strain>
    </source>
</reference>
<dbReference type="OrthoDB" id="5334020at2"/>
<accession>A0A1W6BUQ7</accession>
<dbReference type="AlphaFoldDB" id="A0A1W6BUQ7"/>
<evidence type="ECO:0000313" key="2">
    <source>
        <dbReference type="EMBL" id="ARJ55822.1"/>
    </source>
</evidence>
<dbReference type="Proteomes" id="UP000192902">
    <property type="component" value="Chromosome"/>
</dbReference>
<keyword evidence="1" id="KW-1133">Transmembrane helix</keyword>
<dbReference type="RefSeq" id="WP_027305114.1">
    <property type="nucleotide sequence ID" value="NZ_CP020867.1"/>
</dbReference>
<proteinExistence type="predicted"/>
<sequence length="192" mass="22633">MTLKDNLKAVKTELNTEEQFLEKFIKSEKFIKKYKFYILGVLVILLLYFAINFIVNFLEEKNIKESNEIYASLIQSPKDKEKLANLKEKNINLYTIFLINEFDKEQDNVELLNELNALYKDKNLDNNLRNILALNLNQKSFFLKDFNKILEAYKLLEEDKIEEANILLSQIKTDSTLGQIAKNLKHYQGINQ</sequence>
<dbReference type="eggNOG" id="COG4649">
    <property type="taxonomic scope" value="Bacteria"/>
</dbReference>
<evidence type="ECO:0008006" key="4">
    <source>
        <dbReference type="Google" id="ProtNLM"/>
    </source>
</evidence>
<dbReference type="STRING" id="1121267.CCUN_0163"/>
<keyword evidence="1" id="KW-0472">Membrane</keyword>
<feature type="transmembrane region" description="Helical" evidence="1">
    <location>
        <begin position="36"/>
        <end position="58"/>
    </location>
</feature>
<evidence type="ECO:0000313" key="3">
    <source>
        <dbReference type="Proteomes" id="UP000192902"/>
    </source>
</evidence>
<gene>
    <name evidence="2" type="ORF">CCUN_0163</name>
</gene>
<dbReference type="KEGG" id="ccun:CCUN_0163"/>
<organism evidence="2 3">
    <name type="scientific">Campylobacter cuniculorum DSM 23162 = LMG 24588</name>
    <dbReference type="NCBI Taxonomy" id="1121267"/>
    <lineage>
        <taxon>Bacteria</taxon>
        <taxon>Pseudomonadati</taxon>
        <taxon>Campylobacterota</taxon>
        <taxon>Epsilonproteobacteria</taxon>
        <taxon>Campylobacterales</taxon>
        <taxon>Campylobacteraceae</taxon>
        <taxon>Campylobacter</taxon>
    </lineage>
</organism>